<reference evidence="8 9" key="1">
    <citation type="submission" date="2018-05" db="EMBL/GenBank/DDBJ databases">
        <title>Genome sequencing and assembly of the regulated plant pathogen Lachnellula willkommii and related sister species for the development of diagnostic species identification markers.</title>
        <authorList>
            <person name="Giroux E."/>
            <person name="Bilodeau G."/>
        </authorList>
    </citation>
    <scope>NUCLEOTIDE SEQUENCE [LARGE SCALE GENOMIC DNA]</scope>
    <source>
        <strain evidence="8 9">CBS 268.59</strain>
    </source>
</reference>
<dbReference type="InterPro" id="IPR052374">
    <property type="entry name" value="SERAC1"/>
</dbReference>
<feature type="compositionally biased region" description="Basic residues" evidence="7">
    <location>
        <begin position="1"/>
        <end position="14"/>
    </location>
</feature>
<dbReference type="Gene3D" id="3.40.50.1820">
    <property type="entry name" value="alpha/beta hydrolase"/>
    <property type="match status" value="1"/>
</dbReference>
<dbReference type="OrthoDB" id="427518at2759"/>
<keyword evidence="6" id="KW-0472">Membrane</keyword>
<comment type="caution">
    <text evidence="8">The sequence shown here is derived from an EMBL/GenBank/DDBJ whole genome shotgun (WGS) entry which is preliminary data.</text>
</comment>
<evidence type="ECO:0000313" key="9">
    <source>
        <dbReference type="Proteomes" id="UP000469558"/>
    </source>
</evidence>
<evidence type="ECO:0000256" key="7">
    <source>
        <dbReference type="SAM" id="MobiDB-lite"/>
    </source>
</evidence>
<evidence type="ECO:0000256" key="3">
    <source>
        <dbReference type="ARBA" id="ARBA00004370"/>
    </source>
</evidence>
<proteinExistence type="predicted"/>
<accession>A0A8T9CAR2</accession>
<dbReference type="GO" id="GO:0005739">
    <property type="term" value="C:mitochondrion"/>
    <property type="evidence" value="ECO:0007669"/>
    <property type="project" value="UniProtKB-SubCell"/>
</dbReference>
<evidence type="ECO:0000256" key="6">
    <source>
        <dbReference type="ARBA" id="ARBA00023136"/>
    </source>
</evidence>
<evidence type="ECO:0000256" key="4">
    <source>
        <dbReference type="ARBA" id="ARBA00022824"/>
    </source>
</evidence>
<dbReference type="InterPro" id="IPR029058">
    <property type="entry name" value="AB_hydrolase_fold"/>
</dbReference>
<organism evidence="8 9">
    <name type="scientific">Lachnellula suecica</name>
    <dbReference type="NCBI Taxonomy" id="602035"/>
    <lineage>
        <taxon>Eukaryota</taxon>
        <taxon>Fungi</taxon>
        <taxon>Dikarya</taxon>
        <taxon>Ascomycota</taxon>
        <taxon>Pezizomycotina</taxon>
        <taxon>Leotiomycetes</taxon>
        <taxon>Helotiales</taxon>
        <taxon>Lachnaceae</taxon>
        <taxon>Lachnellula</taxon>
    </lineage>
</organism>
<dbReference type="Proteomes" id="UP000469558">
    <property type="component" value="Unassembled WGS sequence"/>
</dbReference>
<dbReference type="AlphaFoldDB" id="A0A8T9CAR2"/>
<gene>
    <name evidence="8" type="primary">serac1_3</name>
    <name evidence="8" type="ORF">LSUE1_G002921</name>
</gene>
<comment type="subcellular location">
    <subcellularLocation>
        <location evidence="2">Endoplasmic reticulum</location>
    </subcellularLocation>
    <subcellularLocation>
        <location evidence="3">Membrane</location>
    </subcellularLocation>
    <subcellularLocation>
        <location evidence="1">Mitochondrion</location>
    </subcellularLocation>
</comment>
<name>A0A8T9CAR2_9HELO</name>
<dbReference type="EMBL" id="QGMK01000271">
    <property type="protein sequence ID" value="TVY82815.1"/>
    <property type="molecule type" value="Genomic_DNA"/>
</dbReference>
<dbReference type="GO" id="GO:0005783">
    <property type="term" value="C:endoplasmic reticulum"/>
    <property type="evidence" value="ECO:0007669"/>
    <property type="project" value="UniProtKB-SubCell"/>
</dbReference>
<evidence type="ECO:0000313" key="8">
    <source>
        <dbReference type="EMBL" id="TVY82815.1"/>
    </source>
</evidence>
<dbReference type="SUPFAM" id="SSF53474">
    <property type="entry name" value="alpha/beta-Hydrolases"/>
    <property type="match status" value="1"/>
</dbReference>
<keyword evidence="9" id="KW-1185">Reference proteome</keyword>
<keyword evidence="5" id="KW-0496">Mitochondrion</keyword>
<sequence length="330" mass="36010">MVRIHKFSSRGTKRKAGEAGKAGATGRIVPETTVPSVLGEITTTDSASSAQIPDLYSTEGPTGMKVIADPPDAALDIIFVHGLTGNRDNTWAHGNGTFWPQQLADDIKIARIMTYGYDASVVKFWAKAGNNNLRNHGKNLAFAASDQRMECTERPIIFIAHSLGGLVCVQALLHCREGSEDDELGLDEVFRSTRQIIFMGTPLAGADLAKWVSMFAKALQLVCQTNPAIVEALQPDSEVLNAVQQQFQQLLRKRGVNILIHCFFEEKAVRGVGVIVPDYSATLAQYANQGIAADHINMVKFTGKNDEGYQKVSKLVQRMIKKMISSSTSM</sequence>
<evidence type="ECO:0000256" key="2">
    <source>
        <dbReference type="ARBA" id="ARBA00004240"/>
    </source>
</evidence>
<keyword evidence="4" id="KW-0256">Endoplasmic reticulum</keyword>
<feature type="region of interest" description="Disordered" evidence="7">
    <location>
        <begin position="1"/>
        <end position="25"/>
    </location>
</feature>
<evidence type="ECO:0000256" key="1">
    <source>
        <dbReference type="ARBA" id="ARBA00004173"/>
    </source>
</evidence>
<protein>
    <submittedName>
        <fullName evidence="8">Protein SERAC1</fullName>
    </submittedName>
</protein>
<evidence type="ECO:0000256" key="5">
    <source>
        <dbReference type="ARBA" id="ARBA00023128"/>
    </source>
</evidence>
<dbReference type="PANTHER" id="PTHR48182:SF2">
    <property type="entry name" value="PROTEIN SERAC1"/>
    <property type="match status" value="1"/>
</dbReference>
<dbReference type="GO" id="GO:0016020">
    <property type="term" value="C:membrane"/>
    <property type="evidence" value="ECO:0007669"/>
    <property type="project" value="UniProtKB-SubCell"/>
</dbReference>
<dbReference type="PANTHER" id="PTHR48182">
    <property type="entry name" value="PROTEIN SERAC1"/>
    <property type="match status" value="1"/>
</dbReference>